<dbReference type="Pfam" id="PF09217">
    <property type="entry name" value="EcoRII-N"/>
    <property type="match status" value="1"/>
</dbReference>
<organism evidence="3 4">
    <name type="scientific">Halospina denitrificans</name>
    <dbReference type="NCBI Taxonomy" id="332522"/>
    <lineage>
        <taxon>Bacteria</taxon>
        <taxon>Pseudomonadati</taxon>
        <taxon>Pseudomonadota</taxon>
        <taxon>Gammaproteobacteria</taxon>
        <taxon>Halospina</taxon>
    </lineage>
</organism>
<dbReference type="Gene3D" id="2.40.330.10">
    <property type="entry name" value="DNA-binding pseudobarrel domain"/>
    <property type="match status" value="1"/>
</dbReference>
<dbReference type="InterPro" id="IPR015300">
    <property type="entry name" value="DNA-bd_pseudobarrel_sf"/>
</dbReference>
<sequence>MSLSEMLNSICATRDWDTPFYKRLPLNDTGEAAGHQAGFVVLKALRPYFPNLPEGQNTADVRIQVDLYLGSKFLKRVRSRYQYQTWEGKRKPETRVTDQLSPLLNHAVAGDFLVMRRHLDQPRRYCFQLIRCEDSGYAELLSLANNKRSGALSGQVLSTSAINNEESILWDQTQEEFVVSSDRNHHDIHARKPVRRAAFSRMVLSEYGYRCCVCGSGLSVPEGPAAAQAAHIIPVAAGGTDDPRNGLALCPNHHWAFDNGLFTVTPEMQIQVSEAASALAVNNELKELSGQFVRRPENERFMPHETALEWHATHVFE</sequence>
<keyword evidence="3" id="KW-0540">Nuclease</keyword>
<protein>
    <submittedName>
        <fullName evidence="3">Putative restriction endonuclease</fullName>
    </submittedName>
</protein>
<dbReference type="Pfam" id="PF13391">
    <property type="entry name" value="HNH_2"/>
    <property type="match status" value="1"/>
</dbReference>
<keyword evidence="3" id="KW-0255">Endonuclease</keyword>
<evidence type="ECO:0000313" key="4">
    <source>
        <dbReference type="Proteomes" id="UP000295830"/>
    </source>
</evidence>
<dbReference type="GO" id="GO:0004519">
    <property type="term" value="F:endonuclease activity"/>
    <property type="evidence" value="ECO:0007669"/>
    <property type="project" value="UniProtKB-KW"/>
</dbReference>
<name>A0A4R7JKV4_9GAMM</name>
<comment type="caution">
    <text evidence="3">The sequence shown here is derived from an EMBL/GenBank/DDBJ whole genome shotgun (WGS) entry which is preliminary data.</text>
</comment>
<keyword evidence="4" id="KW-1185">Reference proteome</keyword>
<accession>A0A4R7JKV4</accession>
<keyword evidence="3" id="KW-0378">Hydrolase</keyword>
<dbReference type="InterPro" id="IPR023372">
    <property type="entry name" value="Rest_endonuc_II_EcoRII_N"/>
</dbReference>
<dbReference type="OrthoDB" id="529575at2"/>
<evidence type="ECO:0000259" key="1">
    <source>
        <dbReference type="Pfam" id="PF09217"/>
    </source>
</evidence>
<feature type="domain" description="HNH nuclease" evidence="2">
    <location>
        <begin position="211"/>
        <end position="264"/>
    </location>
</feature>
<dbReference type="CDD" id="cd00085">
    <property type="entry name" value="HNHc"/>
    <property type="match status" value="1"/>
</dbReference>
<dbReference type="AlphaFoldDB" id="A0A4R7JKV4"/>
<gene>
    <name evidence="3" type="ORF">DES49_2675</name>
</gene>
<evidence type="ECO:0000259" key="2">
    <source>
        <dbReference type="Pfam" id="PF13391"/>
    </source>
</evidence>
<reference evidence="3 4" key="1">
    <citation type="submission" date="2019-03" db="EMBL/GenBank/DDBJ databases">
        <title>Genomic Encyclopedia of Type Strains, Phase IV (KMG-IV): sequencing the most valuable type-strain genomes for metagenomic binning, comparative biology and taxonomic classification.</title>
        <authorList>
            <person name="Goeker M."/>
        </authorList>
    </citation>
    <scope>NUCLEOTIDE SEQUENCE [LARGE SCALE GENOMIC DNA]</scope>
    <source>
        <strain evidence="3 4">DSM 15505</strain>
    </source>
</reference>
<evidence type="ECO:0000313" key="3">
    <source>
        <dbReference type="EMBL" id="TDT37717.1"/>
    </source>
</evidence>
<feature type="domain" description="Restriction endonuclease type II EcoRII N-terminal" evidence="1">
    <location>
        <begin position="20"/>
        <end position="140"/>
    </location>
</feature>
<dbReference type="Gene3D" id="1.10.30.50">
    <property type="match status" value="1"/>
</dbReference>
<dbReference type="Proteomes" id="UP000295830">
    <property type="component" value="Unassembled WGS sequence"/>
</dbReference>
<dbReference type="RefSeq" id="WP_133736915.1">
    <property type="nucleotide sequence ID" value="NZ_SOAX01000007.1"/>
</dbReference>
<proteinExistence type="predicted"/>
<dbReference type="SUPFAM" id="SSF101936">
    <property type="entry name" value="DNA-binding pseudobarrel domain"/>
    <property type="match status" value="1"/>
</dbReference>
<dbReference type="EMBL" id="SOAX01000007">
    <property type="protein sequence ID" value="TDT37717.1"/>
    <property type="molecule type" value="Genomic_DNA"/>
</dbReference>
<dbReference type="InterPro" id="IPR003615">
    <property type="entry name" value="HNH_nuc"/>
</dbReference>